<evidence type="ECO:0000313" key="2">
    <source>
        <dbReference type="EMBL" id="VTR26580.1"/>
    </source>
</evidence>
<feature type="domain" description="MGS-like" evidence="1">
    <location>
        <begin position="1"/>
        <end position="59"/>
    </location>
</feature>
<dbReference type="PROSITE" id="PS51855">
    <property type="entry name" value="MGS"/>
    <property type="match status" value="1"/>
</dbReference>
<dbReference type="EC" id="6.3.5.5" evidence="2"/>
<dbReference type="InterPro" id="IPR036914">
    <property type="entry name" value="MGS-like_dom_sf"/>
</dbReference>
<dbReference type="EMBL" id="CABEEZ010000044">
    <property type="protein sequence ID" value="VTR26580.1"/>
    <property type="molecule type" value="Genomic_DNA"/>
</dbReference>
<dbReference type="GO" id="GO:0004088">
    <property type="term" value="F:carbamoyl-phosphate synthase (glutamine-hydrolyzing) activity"/>
    <property type="evidence" value="ECO:0007669"/>
    <property type="project" value="UniProtKB-EC"/>
</dbReference>
<organism evidence="2">
    <name type="scientific">Serratia fonticola</name>
    <dbReference type="NCBI Taxonomy" id="47917"/>
    <lineage>
        <taxon>Bacteria</taxon>
        <taxon>Pseudomonadati</taxon>
        <taxon>Pseudomonadota</taxon>
        <taxon>Gammaproteobacteria</taxon>
        <taxon>Enterobacterales</taxon>
        <taxon>Yersiniaceae</taxon>
        <taxon>Serratia</taxon>
    </lineage>
</organism>
<keyword evidence="2" id="KW-0436">Ligase</keyword>
<protein>
    <submittedName>
        <fullName evidence="2">Carbamoyl-phosphate synthase large chain</fullName>
        <ecNumber evidence="2">6.3.5.5</ecNumber>
    </submittedName>
</protein>
<accession>A0A4U9U1C6</accession>
<dbReference type="InterPro" id="IPR011607">
    <property type="entry name" value="MGS-like_dom"/>
</dbReference>
<dbReference type="Gene3D" id="3.40.50.1380">
    <property type="entry name" value="Methylglyoxal synthase-like domain"/>
    <property type="match status" value="1"/>
</dbReference>
<evidence type="ECO:0000259" key="1">
    <source>
        <dbReference type="PROSITE" id="PS51855"/>
    </source>
</evidence>
<gene>
    <name evidence="2" type="primary">carB_1</name>
    <name evidence="2" type="ORF">NCTC12965_02398</name>
</gene>
<dbReference type="SUPFAM" id="SSF52335">
    <property type="entry name" value="Methylglyoxal synthase-like"/>
    <property type="match status" value="1"/>
</dbReference>
<reference evidence="2" key="1">
    <citation type="submission" date="2019-05" db="EMBL/GenBank/DDBJ databases">
        <authorList>
            <consortium name="Pathogen Informatics"/>
        </authorList>
    </citation>
    <scope>NUCLEOTIDE SEQUENCE [LARGE SCALE GENOMIC DNA]</scope>
    <source>
        <strain evidence="2">NCTC12965</strain>
    </source>
</reference>
<sequence length="59" mass="6551">MNWIATHGTAVVLGEAGINPRLVNKVHEGRPHIQDRIKNGEYTYIVNTTAGVRRLKTPS</sequence>
<dbReference type="AlphaFoldDB" id="A0A4U9U1C6"/>
<dbReference type="Pfam" id="PF02142">
    <property type="entry name" value="MGS"/>
    <property type="match status" value="1"/>
</dbReference>
<proteinExistence type="predicted"/>
<name>A0A4U9U1C6_SERFO</name>